<proteinExistence type="predicted"/>
<protein>
    <submittedName>
        <fullName evidence="1">Uncharacterized protein</fullName>
    </submittedName>
</protein>
<reference evidence="1 2" key="1">
    <citation type="submission" date="2019-04" db="EMBL/GenBank/DDBJ databases">
        <title>Microbes associate with the intestines of laboratory mice.</title>
        <authorList>
            <person name="Navarre W."/>
            <person name="Wong E."/>
            <person name="Huang K."/>
            <person name="Tropini C."/>
            <person name="Ng K."/>
            <person name="Yu B."/>
        </authorList>
    </citation>
    <scope>NUCLEOTIDE SEQUENCE [LARGE SCALE GENOMIC DNA]</scope>
    <source>
        <strain evidence="1 2">NM22_B1</strain>
    </source>
</reference>
<accession>A0A4S2FKV9</accession>
<name>A0A4S2FKV9_9BACT</name>
<gene>
    <name evidence="1" type="ORF">E5339_12200</name>
</gene>
<sequence>MEIKSDRKKDYITRSDHKEQIMKYLSWKVKPFVLYHESFETSRVLSFPPKEVETILKELEEENKIFPLPAESSRDRHYILKADIQLQLLMDIKKSPQKPAFITSPSYSSPNNWRKEEWITAIQNFVLGKRMKDQIPAYAESGPIRYILMSMPSFPEWMPFFQNIPIHIIDTLFHEYKYVWTSGLLKPDITCLTNGYFENKEIAPTIREKYKLEFAFYQYILPGRINEIPHKIAADIPEGMCHHAIYHQYRGDLSEALDLYSQSLKGMNAKSFDNALINLFYIIALLNDSTIESKRTLRMLFIKGYLPSEMIPAQLLALYALNENIEPVIKHILYSYDNYPSLIKVLIMLITRHYRLQKRIKLNISDDKIQQFIDADHLKLLQLECSQDFAPYIEKANELIQETGFSPLLPPYQKTDEWERVLALLLDKSKELPSKNNDKKGKSDSQSRIIYRIDQRNNINPYLQKSKDGIVWSKGRIISLTTFQQGMSEMNETDHALTLCIKTLSSDWEEKSRMRFHSPKSIMQLAGYPLVFSAEKPERQITIRKEEPQITVTKTSNGFKVKSNIDTDKIEGNYMIKRETETLIKIIEFCNFQRDTILSLNRVSVFPLQAEEQLTEVLQELNKNFIIHSDLPV</sequence>
<organism evidence="1 2">
    <name type="scientific">Phocaeicola sartorii</name>
    <dbReference type="NCBI Taxonomy" id="671267"/>
    <lineage>
        <taxon>Bacteria</taxon>
        <taxon>Pseudomonadati</taxon>
        <taxon>Bacteroidota</taxon>
        <taxon>Bacteroidia</taxon>
        <taxon>Bacteroidales</taxon>
        <taxon>Bacteroidaceae</taxon>
        <taxon>Phocaeicola</taxon>
    </lineage>
</organism>
<comment type="caution">
    <text evidence="1">The sequence shown here is derived from an EMBL/GenBank/DDBJ whole genome shotgun (WGS) entry which is preliminary data.</text>
</comment>
<dbReference type="Proteomes" id="UP000310760">
    <property type="component" value="Unassembled WGS sequence"/>
</dbReference>
<evidence type="ECO:0000313" key="1">
    <source>
        <dbReference type="EMBL" id="TGY69610.1"/>
    </source>
</evidence>
<dbReference type="EMBL" id="SRYJ01000026">
    <property type="protein sequence ID" value="TGY69610.1"/>
    <property type="molecule type" value="Genomic_DNA"/>
</dbReference>
<evidence type="ECO:0000313" key="2">
    <source>
        <dbReference type="Proteomes" id="UP000310760"/>
    </source>
</evidence>
<dbReference type="AlphaFoldDB" id="A0A4S2FKV9"/>